<organism evidence="1 2">
    <name type="scientific">Leptidea sinapis</name>
    <dbReference type="NCBI Taxonomy" id="189913"/>
    <lineage>
        <taxon>Eukaryota</taxon>
        <taxon>Metazoa</taxon>
        <taxon>Ecdysozoa</taxon>
        <taxon>Arthropoda</taxon>
        <taxon>Hexapoda</taxon>
        <taxon>Insecta</taxon>
        <taxon>Pterygota</taxon>
        <taxon>Neoptera</taxon>
        <taxon>Endopterygota</taxon>
        <taxon>Lepidoptera</taxon>
        <taxon>Glossata</taxon>
        <taxon>Ditrysia</taxon>
        <taxon>Papilionoidea</taxon>
        <taxon>Pieridae</taxon>
        <taxon>Dismorphiinae</taxon>
        <taxon>Leptidea</taxon>
    </lineage>
</organism>
<dbReference type="EMBL" id="FZQP02004812">
    <property type="protein sequence ID" value="VVD00559.1"/>
    <property type="molecule type" value="Genomic_DNA"/>
</dbReference>
<proteinExistence type="predicted"/>
<sequence length="110" mass="12619">MNALNDKEIEIIDGKISENRLYLEDLRRILRHKQDVYVKKNKASLDLMCLYRMAKRQKPVECSSTNVLSKNELEEIKNLIKDKCTSSGGNSRSSSLMVCTNKSSGFIRSF</sequence>
<dbReference type="AlphaFoldDB" id="A0A5E4QRJ4"/>
<name>A0A5E4QRJ4_9NEOP</name>
<keyword evidence="2" id="KW-1185">Reference proteome</keyword>
<accession>A0A5E4QRJ4</accession>
<gene>
    <name evidence="1" type="ORF">LSINAPIS_LOCUS11166</name>
</gene>
<reference evidence="1 2" key="1">
    <citation type="submission" date="2017-07" db="EMBL/GenBank/DDBJ databases">
        <authorList>
            <person name="Talla V."/>
            <person name="Backstrom N."/>
        </authorList>
    </citation>
    <scope>NUCLEOTIDE SEQUENCE [LARGE SCALE GENOMIC DNA]</scope>
</reference>
<evidence type="ECO:0000313" key="2">
    <source>
        <dbReference type="Proteomes" id="UP000324832"/>
    </source>
</evidence>
<evidence type="ECO:0000313" key="1">
    <source>
        <dbReference type="EMBL" id="VVD00559.1"/>
    </source>
</evidence>
<protein>
    <submittedName>
        <fullName evidence="1">Uncharacterized protein</fullName>
    </submittedName>
</protein>
<dbReference type="Proteomes" id="UP000324832">
    <property type="component" value="Unassembled WGS sequence"/>
</dbReference>